<evidence type="ECO:0000313" key="2">
    <source>
        <dbReference type="Proteomes" id="UP000265520"/>
    </source>
</evidence>
<accession>A0A392QNS3</accession>
<dbReference type="EMBL" id="LXQA010151027">
    <property type="protein sequence ID" value="MCI26053.1"/>
    <property type="molecule type" value="Genomic_DNA"/>
</dbReference>
<keyword evidence="2" id="KW-1185">Reference proteome</keyword>
<name>A0A392QNS3_9FABA</name>
<proteinExistence type="predicted"/>
<comment type="caution">
    <text evidence="1">The sequence shown here is derived from an EMBL/GenBank/DDBJ whole genome shotgun (WGS) entry which is preliminary data.</text>
</comment>
<evidence type="ECO:0000313" key="1">
    <source>
        <dbReference type="EMBL" id="MCI26053.1"/>
    </source>
</evidence>
<sequence>TSYRAASTLNHRPSLSTNILQYHLPNRAKLNSLNCLTSKPSYSLRCGEVESAQHLFLSCSTFGPLWSLVCSWIGSSLVDFHTLSDRFVQFTISTGGLRARRSFMQLIYGLFASGLCGPKETIDCSEAQKTHCITCWTRSRLFPIGG</sequence>
<organism evidence="1 2">
    <name type="scientific">Trifolium medium</name>
    <dbReference type="NCBI Taxonomy" id="97028"/>
    <lineage>
        <taxon>Eukaryota</taxon>
        <taxon>Viridiplantae</taxon>
        <taxon>Streptophyta</taxon>
        <taxon>Embryophyta</taxon>
        <taxon>Tracheophyta</taxon>
        <taxon>Spermatophyta</taxon>
        <taxon>Magnoliopsida</taxon>
        <taxon>eudicotyledons</taxon>
        <taxon>Gunneridae</taxon>
        <taxon>Pentapetalae</taxon>
        <taxon>rosids</taxon>
        <taxon>fabids</taxon>
        <taxon>Fabales</taxon>
        <taxon>Fabaceae</taxon>
        <taxon>Papilionoideae</taxon>
        <taxon>50 kb inversion clade</taxon>
        <taxon>NPAAA clade</taxon>
        <taxon>Hologalegina</taxon>
        <taxon>IRL clade</taxon>
        <taxon>Trifolieae</taxon>
        <taxon>Trifolium</taxon>
    </lineage>
</organism>
<dbReference type="Proteomes" id="UP000265520">
    <property type="component" value="Unassembled WGS sequence"/>
</dbReference>
<protein>
    <submittedName>
        <fullName evidence="1">Uncharacterized protein</fullName>
    </submittedName>
</protein>
<reference evidence="1 2" key="1">
    <citation type="journal article" date="2018" name="Front. Plant Sci.">
        <title>Red Clover (Trifolium pratense) and Zigzag Clover (T. medium) - A Picture of Genomic Similarities and Differences.</title>
        <authorList>
            <person name="Dluhosova J."/>
            <person name="Istvanek J."/>
            <person name="Nedelnik J."/>
            <person name="Repkova J."/>
        </authorList>
    </citation>
    <scope>NUCLEOTIDE SEQUENCE [LARGE SCALE GENOMIC DNA]</scope>
    <source>
        <strain evidence="2">cv. 10/8</strain>
        <tissue evidence="1">Leaf</tissue>
    </source>
</reference>
<feature type="non-terminal residue" evidence="1">
    <location>
        <position position="1"/>
    </location>
</feature>
<dbReference type="AlphaFoldDB" id="A0A392QNS3"/>